<accession>A0A5B3G499</accession>
<dbReference type="RefSeq" id="WP_149887525.1">
    <property type="nucleotide sequence ID" value="NZ_DBFCRZ010000012.1"/>
</dbReference>
<sequence>MIRAALLLSAVVCFLQPFRASATGQAAERLVVGRDTMQLFALPLATADSAVLARLEKRLDELDASGSTACWRRCIGVWRLDDEGILWLECVNTEDGDVVFSGAELVPEFAAGSRARAGWFSGEIRYGTGNLVYHQHDGFMRNLEREWVAAVSEGRVRETKAYRNRLYERGADATDNAQRVAAAFDSLHVGKSPDLLSLYVVFAADSTGRVVRIDRARLLSEKGSPVVSDPADPLLQAALRAFRSVSRWDAWWVGGVWKEQAYFIPLRRAGMVWKPRRG</sequence>
<protein>
    <submittedName>
        <fullName evidence="2">Uncharacterized protein</fullName>
    </submittedName>
</protein>
<feature type="chain" id="PRO_5023110557" evidence="1">
    <location>
        <begin position="23"/>
        <end position="278"/>
    </location>
</feature>
<comment type="caution">
    <text evidence="2">The sequence shown here is derived from an EMBL/GenBank/DDBJ whole genome shotgun (WGS) entry which is preliminary data.</text>
</comment>
<dbReference type="Proteomes" id="UP000323567">
    <property type="component" value="Unassembled WGS sequence"/>
</dbReference>
<reference evidence="2 3" key="1">
    <citation type="journal article" date="2019" name="Nat. Med.">
        <title>A library of human gut bacterial isolates paired with longitudinal multiomics data enables mechanistic microbiome research.</title>
        <authorList>
            <person name="Poyet M."/>
            <person name="Groussin M."/>
            <person name="Gibbons S.M."/>
            <person name="Avila-Pacheco J."/>
            <person name="Jiang X."/>
            <person name="Kearney S.M."/>
            <person name="Perrotta A.R."/>
            <person name="Berdy B."/>
            <person name="Zhao S."/>
            <person name="Lieberman T.D."/>
            <person name="Swanson P.K."/>
            <person name="Smith M."/>
            <person name="Roesemann S."/>
            <person name="Alexander J.E."/>
            <person name="Rich S.A."/>
            <person name="Livny J."/>
            <person name="Vlamakis H."/>
            <person name="Clish C."/>
            <person name="Bullock K."/>
            <person name="Deik A."/>
            <person name="Scott J."/>
            <person name="Pierce K.A."/>
            <person name="Xavier R.J."/>
            <person name="Alm E.J."/>
        </authorList>
    </citation>
    <scope>NUCLEOTIDE SEQUENCE [LARGE SCALE GENOMIC DNA]</scope>
    <source>
        <strain evidence="2 3">BIOML-A2</strain>
    </source>
</reference>
<evidence type="ECO:0000256" key="1">
    <source>
        <dbReference type="SAM" id="SignalP"/>
    </source>
</evidence>
<dbReference type="AlphaFoldDB" id="A0A5B3G499"/>
<feature type="signal peptide" evidence="1">
    <location>
        <begin position="1"/>
        <end position="22"/>
    </location>
</feature>
<proteinExistence type="predicted"/>
<evidence type="ECO:0000313" key="3">
    <source>
        <dbReference type="Proteomes" id="UP000323567"/>
    </source>
</evidence>
<evidence type="ECO:0000313" key="2">
    <source>
        <dbReference type="EMBL" id="KAA2368394.1"/>
    </source>
</evidence>
<gene>
    <name evidence="2" type="ORF">F2Y13_10235</name>
</gene>
<dbReference type="EMBL" id="VVXK01000014">
    <property type="protein sequence ID" value="KAA2368394.1"/>
    <property type="molecule type" value="Genomic_DNA"/>
</dbReference>
<keyword evidence="1" id="KW-0732">Signal</keyword>
<organism evidence="2 3">
    <name type="scientific">Alistipes shahii</name>
    <dbReference type="NCBI Taxonomy" id="328814"/>
    <lineage>
        <taxon>Bacteria</taxon>
        <taxon>Pseudomonadati</taxon>
        <taxon>Bacteroidota</taxon>
        <taxon>Bacteroidia</taxon>
        <taxon>Bacteroidales</taxon>
        <taxon>Rikenellaceae</taxon>
        <taxon>Alistipes</taxon>
    </lineage>
</organism>
<name>A0A5B3G499_9BACT</name>